<dbReference type="GO" id="GO:0005524">
    <property type="term" value="F:ATP binding"/>
    <property type="evidence" value="ECO:0007669"/>
    <property type="project" value="UniProtKB-KW"/>
</dbReference>
<dbReference type="GO" id="GO:0003677">
    <property type="term" value="F:DNA binding"/>
    <property type="evidence" value="ECO:0007669"/>
    <property type="project" value="UniProtKB-KW"/>
</dbReference>
<keyword evidence="4" id="KW-0238">DNA-binding</keyword>
<dbReference type="PANTHER" id="PTHR13710:SF153">
    <property type="entry name" value="RECQ-LIKE DNA HELICASE BLM"/>
    <property type="match status" value="1"/>
</dbReference>
<evidence type="ECO:0000256" key="9">
    <source>
        <dbReference type="SAM" id="MobiDB-lite"/>
    </source>
</evidence>
<evidence type="ECO:0000256" key="7">
    <source>
        <dbReference type="ARBA" id="ARBA00034617"/>
    </source>
</evidence>
<feature type="domain" description="Helicase C-terminal" evidence="10">
    <location>
        <begin position="276"/>
        <end position="436"/>
    </location>
</feature>
<organism evidence="11 12">
    <name type="scientific">Thalassiosira oceanica</name>
    <name type="common">Marine diatom</name>
    <dbReference type="NCBI Taxonomy" id="159749"/>
    <lineage>
        <taxon>Eukaryota</taxon>
        <taxon>Sar</taxon>
        <taxon>Stramenopiles</taxon>
        <taxon>Ochrophyta</taxon>
        <taxon>Bacillariophyta</taxon>
        <taxon>Coscinodiscophyceae</taxon>
        <taxon>Thalassiosirophycidae</taxon>
        <taxon>Thalassiosirales</taxon>
        <taxon>Thalassiosiraceae</taxon>
        <taxon>Thalassiosira</taxon>
    </lineage>
</organism>
<feature type="region of interest" description="Disordered" evidence="9">
    <location>
        <begin position="242"/>
        <end position="268"/>
    </location>
</feature>
<feature type="compositionally biased region" description="Low complexity" evidence="9">
    <location>
        <begin position="1"/>
        <end position="17"/>
    </location>
</feature>
<dbReference type="GO" id="GO:0005694">
    <property type="term" value="C:chromosome"/>
    <property type="evidence" value="ECO:0007669"/>
    <property type="project" value="TreeGrafter"/>
</dbReference>
<keyword evidence="5" id="KW-0413">Isomerase</keyword>
<dbReference type="SUPFAM" id="SSF52540">
    <property type="entry name" value="P-loop containing nucleoside triphosphate hydrolases"/>
    <property type="match status" value="1"/>
</dbReference>
<dbReference type="GO" id="GO:0005634">
    <property type="term" value="C:nucleus"/>
    <property type="evidence" value="ECO:0007669"/>
    <property type="project" value="TreeGrafter"/>
</dbReference>
<reference evidence="11 12" key="1">
    <citation type="journal article" date="2012" name="Genome Biol.">
        <title>Genome and low-iron response of an oceanic diatom adapted to chronic iron limitation.</title>
        <authorList>
            <person name="Lommer M."/>
            <person name="Specht M."/>
            <person name="Roy A.S."/>
            <person name="Kraemer L."/>
            <person name="Andreson R."/>
            <person name="Gutowska M.A."/>
            <person name="Wolf J."/>
            <person name="Bergner S.V."/>
            <person name="Schilhabel M.B."/>
            <person name="Klostermeier U.C."/>
            <person name="Beiko R.G."/>
            <person name="Rosenstiel P."/>
            <person name="Hippler M."/>
            <person name="Laroche J."/>
        </authorList>
    </citation>
    <scope>NUCLEOTIDE SEQUENCE [LARGE SCALE GENOMIC DNA]</scope>
    <source>
        <strain evidence="11 12">CCMP1005</strain>
    </source>
</reference>
<accession>K0RHX1</accession>
<dbReference type="Gene3D" id="3.40.50.300">
    <property type="entry name" value="P-loop containing nucleotide triphosphate hydrolases"/>
    <property type="match status" value="2"/>
</dbReference>
<gene>
    <name evidence="11" type="ORF">THAOC_32662</name>
</gene>
<evidence type="ECO:0000313" key="11">
    <source>
        <dbReference type="EMBL" id="EJK48531.1"/>
    </source>
</evidence>
<name>K0RHX1_THAOC</name>
<sequence>MDSSVSSASSEGSLFLSPPRDPLTGPSSGGEDACQTSDVDDPAPDDDTAPASYDDLVRYIGREAFGRKLRREQVRACVKCLDPTECGGKVLLDLRTGYGKSLVAQIVTTLSTGVNLVVIPLLSLSANQVDQWNSIESPIGPVDVQNLDAFPKDNEKAFENIVEAIDRLDGSSKRTLVLLASPQFIAAPGNKAVLGSILRANKRRMLRSVVVDEAHLFAQQSDFRISIRMLKDLLFAPDIPAQQGNGLAHPPSHVGHDHGEEQGEDREVDRRQHAAYLGQIVANLEDEDKIDEQMVIFSTFSSSTSSLAEKLSAKLDERGLNCDVVVINGDMDKVDKFEHMNSFGGSSKYDNFNPRVLSTNGSGNTGISNDNVVLIIRIGVPLNLETMFQEIGRSCRQEGMVGRVVLVFDLKSLVQNLFLINRQERDKPESAADDILGENSAIRRSKSSLVSSGGETSSSEMAGLAKTTINKYKVDEAKVREENTRQQIEVLKFVFLIGDLKCWHARKEQCLCTGMLDGRLDEGVEIEPCGDACPMCARKSLKWSWYSHHKAVKKSELVKWLRSNDCTSKMPLSAKDYGSLPDLLWKQKGWLSRIFPKTVKRKHVEALMLTLIAAEIITWVHKEGEIQWILNETDEKQKCYEIADYWKGVLME</sequence>
<dbReference type="EMBL" id="AGNL01045739">
    <property type="protein sequence ID" value="EJK48531.1"/>
    <property type="molecule type" value="Genomic_DNA"/>
</dbReference>
<keyword evidence="3" id="KW-0067">ATP-binding</keyword>
<dbReference type="GO" id="GO:0009378">
    <property type="term" value="F:four-way junction helicase activity"/>
    <property type="evidence" value="ECO:0007669"/>
    <property type="project" value="TreeGrafter"/>
</dbReference>
<dbReference type="InterPro" id="IPR001650">
    <property type="entry name" value="Helicase_C-like"/>
</dbReference>
<feature type="region of interest" description="Disordered" evidence="9">
    <location>
        <begin position="1"/>
        <end position="52"/>
    </location>
</feature>
<dbReference type="Pfam" id="PF00270">
    <property type="entry name" value="DEAD"/>
    <property type="match status" value="1"/>
</dbReference>
<dbReference type="PANTHER" id="PTHR13710">
    <property type="entry name" value="DNA HELICASE RECQ FAMILY MEMBER"/>
    <property type="match status" value="1"/>
</dbReference>
<feature type="compositionally biased region" description="Basic and acidic residues" evidence="9">
    <location>
        <begin position="254"/>
        <end position="268"/>
    </location>
</feature>
<dbReference type="PROSITE" id="PS51194">
    <property type="entry name" value="HELICASE_CTER"/>
    <property type="match status" value="1"/>
</dbReference>
<feature type="compositionally biased region" description="Acidic residues" evidence="9">
    <location>
        <begin position="38"/>
        <end position="48"/>
    </location>
</feature>
<evidence type="ECO:0000259" key="10">
    <source>
        <dbReference type="PROSITE" id="PS51194"/>
    </source>
</evidence>
<evidence type="ECO:0000313" key="12">
    <source>
        <dbReference type="Proteomes" id="UP000266841"/>
    </source>
</evidence>
<evidence type="ECO:0000256" key="1">
    <source>
        <dbReference type="ARBA" id="ARBA00005446"/>
    </source>
</evidence>
<protein>
    <recommendedName>
        <fullName evidence="8">DNA 3'-5' helicase</fullName>
        <ecNumber evidence="8">5.6.2.4</ecNumber>
    </recommendedName>
</protein>
<evidence type="ECO:0000256" key="8">
    <source>
        <dbReference type="ARBA" id="ARBA00034808"/>
    </source>
</evidence>
<dbReference type="GO" id="GO:0043138">
    <property type="term" value="F:3'-5' DNA helicase activity"/>
    <property type="evidence" value="ECO:0007669"/>
    <property type="project" value="UniProtKB-EC"/>
</dbReference>
<dbReference type="GO" id="GO:0000724">
    <property type="term" value="P:double-strand break repair via homologous recombination"/>
    <property type="evidence" value="ECO:0007669"/>
    <property type="project" value="TreeGrafter"/>
</dbReference>
<evidence type="ECO:0000256" key="4">
    <source>
        <dbReference type="ARBA" id="ARBA00023125"/>
    </source>
</evidence>
<evidence type="ECO:0000256" key="3">
    <source>
        <dbReference type="ARBA" id="ARBA00022840"/>
    </source>
</evidence>
<proteinExistence type="inferred from homology"/>
<comment type="caution">
    <text evidence="11">The sequence shown here is derived from an EMBL/GenBank/DDBJ whole genome shotgun (WGS) entry which is preliminary data.</text>
</comment>
<dbReference type="AlphaFoldDB" id="K0RHX1"/>
<keyword evidence="2" id="KW-0547">Nucleotide-binding</keyword>
<keyword evidence="12" id="KW-1185">Reference proteome</keyword>
<keyword evidence="6" id="KW-0539">Nucleus</keyword>
<dbReference type="EC" id="5.6.2.4" evidence="8"/>
<dbReference type="InterPro" id="IPR011545">
    <property type="entry name" value="DEAD/DEAH_box_helicase_dom"/>
</dbReference>
<dbReference type="GO" id="GO:0005737">
    <property type="term" value="C:cytoplasm"/>
    <property type="evidence" value="ECO:0007669"/>
    <property type="project" value="TreeGrafter"/>
</dbReference>
<dbReference type="InterPro" id="IPR027417">
    <property type="entry name" value="P-loop_NTPase"/>
</dbReference>
<comment type="similarity">
    <text evidence="1">Belongs to the helicase family. RecQ subfamily.</text>
</comment>
<comment type="catalytic activity">
    <reaction evidence="7">
        <text>Couples ATP hydrolysis with the unwinding of duplex DNA by translocating in the 3'-5' direction.</text>
        <dbReference type="EC" id="5.6.2.4"/>
    </reaction>
</comment>
<evidence type="ECO:0000256" key="6">
    <source>
        <dbReference type="ARBA" id="ARBA00023242"/>
    </source>
</evidence>
<dbReference type="Pfam" id="PF00271">
    <property type="entry name" value="Helicase_C"/>
    <property type="match status" value="1"/>
</dbReference>
<evidence type="ECO:0000256" key="5">
    <source>
        <dbReference type="ARBA" id="ARBA00023235"/>
    </source>
</evidence>
<evidence type="ECO:0000256" key="2">
    <source>
        <dbReference type="ARBA" id="ARBA00022741"/>
    </source>
</evidence>
<dbReference type="Proteomes" id="UP000266841">
    <property type="component" value="Unassembled WGS sequence"/>
</dbReference>